<name>A0A6A6HJ15_VIRVR</name>
<dbReference type="AlphaFoldDB" id="A0A6A6HJ15"/>
<dbReference type="OrthoDB" id="21418at2759"/>
<sequence length="272" mass="29635">MDSMRALNTSLPATSSSQRQASQPPEQLLQAFKSAALSVTNLYKTAASEQSQIRAAGYQDALDDLLAFLDRENLGLGDGEGWRVRQWATERLDSGVPGQSSADTDEESEEQKRARSSSPAVIRRNSQDELRQSQAQRLDSSTRTGSAPPCTETIRANSPSLQARSSSPRTETFTFRSPLAYPQTSDVDMDATNNNGSSTPALRLEVLPRNARNSPRHRQHGRPSHRAPTSITSLGSGAGQKRKAPFQDFFDISGFFNDKEATNGGGKRGRHA</sequence>
<evidence type="ECO:0000313" key="2">
    <source>
        <dbReference type="EMBL" id="KAF2237951.1"/>
    </source>
</evidence>
<feature type="compositionally biased region" description="Polar residues" evidence="1">
    <location>
        <begin position="154"/>
        <end position="175"/>
    </location>
</feature>
<feature type="compositionally biased region" description="Polar residues" evidence="1">
    <location>
        <begin position="132"/>
        <end position="145"/>
    </location>
</feature>
<organism evidence="2 3">
    <name type="scientific">Viridothelium virens</name>
    <name type="common">Speckled blister lichen</name>
    <name type="synonym">Trypethelium virens</name>
    <dbReference type="NCBI Taxonomy" id="1048519"/>
    <lineage>
        <taxon>Eukaryota</taxon>
        <taxon>Fungi</taxon>
        <taxon>Dikarya</taxon>
        <taxon>Ascomycota</taxon>
        <taxon>Pezizomycotina</taxon>
        <taxon>Dothideomycetes</taxon>
        <taxon>Dothideomycetes incertae sedis</taxon>
        <taxon>Trypetheliales</taxon>
        <taxon>Trypetheliaceae</taxon>
        <taxon>Viridothelium</taxon>
    </lineage>
</organism>
<proteinExistence type="predicted"/>
<accession>A0A6A6HJ15</accession>
<feature type="compositionally biased region" description="Polar residues" evidence="1">
    <location>
        <begin position="182"/>
        <end position="200"/>
    </location>
</feature>
<gene>
    <name evidence="2" type="ORF">EV356DRAFT_529451</name>
</gene>
<protein>
    <submittedName>
        <fullName evidence="2">Uncharacterized protein</fullName>
    </submittedName>
</protein>
<dbReference type="PANTHER" id="PTHR38645:SF1">
    <property type="entry name" value="YALI0F12243P"/>
    <property type="match status" value="1"/>
</dbReference>
<feature type="region of interest" description="Disordered" evidence="1">
    <location>
        <begin position="93"/>
        <end position="242"/>
    </location>
</feature>
<dbReference type="Proteomes" id="UP000800092">
    <property type="component" value="Unassembled WGS sequence"/>
</dbReference>
<keyword evidence="3" id="KW-1185">Reference proteome</keyword>
<evidence type="ECO:0000256" key="1">
    <source>
        <dbReference type="SAM" id="MobiDB-lite"/>
    </source>
</evidence>
<feature type="compositionally biased region" description="Basic residues" evidence="1">
    <location>
        <begin position="214"/>
        <end position="225"/>
    </location>
</feature>
<feature type="region of interest" description="Disordered" evidence="1">
    <location>
        <begin position="1"/>
        <end position="26"/>
    </location>
</feature>
<dbReference type="PANTHER" id="PTHR38645">
    <property type="entry name" value="CHROMOSOME 9, WHOLE GENOME SHOTGUN SEQUENCE"/>
    <property type="match status" value="1"/>
</dbReference>
<feature type="compositionally biased region" description="Polar residues" evidence="1">
    <location>
        <begin position="1"/>
        <end position="25"/>
    </location>
</feature>
<dbReference type="EMBL" id="ML991777">
    <property type="protein sequence ID" value="KAF2237951.1"/>
    <property type="molecule type" value="Genomic_DNA"/>
</dbReference>
<reference evidence="2" key="1">
    <citation type="journal article" date="2020" name="Stud. Mycol.">
        <title>101 Dothideomycetes genomes: a test case for predicting lifestyles and emergence of pathogens.</title>
        <authorList>
            <person name="Haridas S."/>
            <person name="Albert R."/>
            <person name="Binder M."/>
            <person name="Bloem J."/>
            <person name="Labutti K."/>
            <person name="Salamov A."/>
            <person name="Andreopoulos B."/>
            <person name="Baker S."/>
            <person name="Barry K."/>
            <person name="Bills G."/>
            <person name="Bluhm B."/>
            <person name="Cannon C."/>
            <person name="Castanera R."/>
            <person name="Culley D."/>
            <person name="Daum C."/>
            <person name="Ezra D."/>
            <person name="Gonzalez J."/>
            <person name="Henrissat B."/>
            <person name="Kuo A."/>
            <person name="Liang C."/>
            <person name="Lipzen A."/>
            <person name="Lutzoni F."/>
            <person name="Magnuson J."/>
            <person name="Mondo S."/>
            <person name="Nolan M."/>
            <person name="Ohm R."/>
            <person name="Pangilinan J."/>
            <person name="Park H.-J."/>
            <person name="Ramirez L."/>
            <person name="Alfaro M."/>
            <person name="Sun H."/>
            <person name="Tritt A."/>
            <person name="Yoshinaga Y."/>
            <person name="Zwiers L.-H."/>
            <person name="Turgeon B."/>
            <person name="Goodwin S."/>
            <person name="Spatafora J."/>
            <person name="Crous P."/>
            <person name="Grigoriev I."/>
        </authorList>
    </citation>
    <scope>NUCLEOTIDE SEQUENCE</scope>
    <source>
        <strain evidence="2">Tuck. ex Michener</strain>
    </source>
</reference>
<evidence type="ECO:0000313" key="3">
    <source>
        <dbReference type="Proteomes" id="UP000800092"/>
    </source>
</evidence>